<name>A7HSR9_PARL1</name>
<dbReference type="HOGENOM" id="CLU_017703_3_1_5"/>
<dbReference type="Gene3D" id="3.40.50.300">
    <property type="entry name" value="P-loop containing nucleotide triphosphate hydrolases"/>
    <property type="match status" value="1"/>
</dbReference>
<dbReference type="GO" id="GO:0008146">
    <property type="term" value="F:sulfotransferase activity"/>
    <property type="evidence" value="ECO:0007669"/>
    <property type="project" value="InterPro"/>
</dbReference>
<gene>
    <name evidence="2" type="ordered locus">Plav_1332</name>
</gene>
<dbReference type="InterPro" id="IPR027417">
    <property type="entry name" value="P-loop_NTPase"/>
</dbReference>
<dbReference type="InterPro" id="IPR037359">
    <property type="entry name" value="NST/OST"/>
</dbReference>
<dbReference type="SUPFAM" id="SSF52540">
    <property type="entry name" value="P-loop containing nucleoside triphosphate hydrolases"/>
    <property type="match status" value="1"/>
</dbReference>
<dbReference type="STRING" id="402881.Plav_1332"/>
<keyword evidence="1" id="KW-0808">Transferase</keyword>
<dbReference type="AlphaFoldDB" id="A7HSR9"/>
<dbReference type="PANTHER" id="PTHR10605:SF56">
    <property type="entry name" value="BIFUNCTIONAL HEPARAN SULFATE N-DEACETYLASE_N-SULFOTRANSFERASE"/>
    <property type="match status" value="1"/>
</dbReference>
<dbReference type="Proteomes" id="UP000006377">
    <property type="component" value="Chromosome"/>
</dbReference>
<dbReference type="eggNOG" id="COG4424">
    <property type="taxonomic scope" value="Bacteria"/>
</dbReference>
<keyword evidence="3" id="KW-1185">Reference proteome</keyword>
<dbReference type="RefSeq" id="WP_012110226.1">
    <property type="nucleotide sequence ID" value="NC_009719.1"/>
</dbReference>
<dbReference type="EMBL" id="CP000774">
    <property type="protein sequence ID" value="ABS62952.1"/>
    <property type="molecule type" value="Genomic_DNA"/>
</dbReference>
<dbReference type="PANTHER" id="PTHR10605">
    <property type="entry name" value="HEPARAN SULFATE SULFOTRANSFERASE"/>
    <property type="match status" value="1"/>
</dbReference>
<dbReference type="KEGG" id="pla:Plav_1332"/>
<proteinExistence type="predicted"/>
<organism evidence="2 3">
    <name type="scientific">Parvibaculum lavamentivorans (strain DS-1 / DSM 13023 / NCIMB 13966)</name>
    <dbReference type="NCBI Taxonomy" id="402881"/>
    <lineage>
        <taxon>Bacteria</taxon>
        <taxon>Pseudomonadati</taxon>
        <taxon>Pseudomonadota</taxon>
        <taxon>Alphaproteobacteria</taxon>
        <taxon>Hyphomicrobiales</taxon>
        <taxon>Parvibaculaceae</taxon>
        <taxon>Parvibaculum</taxon>
    </lineage>
</organism>
<dbReference type="OrthoDB" id="981508at2"/>
<evidence type="ECO:0000313" key="3">
    <source>
        <dbReference type="Proteomes" id="UP000006377"/>
    </source>
</evidence>
<evidence type="ECO:0000313" key="2">
    <source>
        <dbReference type="EMBL" id="ABS62952.1"/>
    </source>
</evidence>
<reference evidence="2 3" key="1">
    <citation type="journal article" date="2011" name="Stand. Genomic Sci.">
        <title>Complete genome sequence of Parvibaculum lavamentivorans type strain (DS-1(T)).</title>
        <authorList>
            <person name="Schleheck D."/>
            <person name="Weiss M."/>
            <person name="Pitluck S."/>
            <person name="Bruce D."/>
            <person name="Land M.L."/>
            <person name="Han S."/>
            <person name="Saunders E."/>
            <person name="Tapia R."/>
            <person name="Detter C."/>
            <person name="Brettin T."/>
            <person name="Han J."/>
            <person name="Woyke T."/>
            <person name="Goodwin L."/>
            <person name="Pennacchio L."/>
            <person name="Nolan M."/>
            <person name="Cook A.M."/>
            <person name="Kjelleberg S."/>
            <person name="Thomas T."/>
        </authorList>
    </citation>
    <scope>NUCLEOTIDE SEQUENCE [LARGE SCALE GENOMIC DNA]</scope>
    <source>
        <strain evidence="3">DS-1 / DSM 13023 / NCIMB 13966</strain>
    </source>
</reference>
<sequence length="280" mass="32614">MSALDGKTFVLGVGAQKAGTTWLQSYLNPRPEVFLSPLKEMHYLEAKYLPGRRAPIEKYFKRKERILFRQQIWPSARRRERLEHIRARLAMADSNEAYFAYFEKYVPAGATHFGEITPEYSLLPRAAFEDLGRRFENMKLVLLLRDPVDRYFSHLRMDWRAGRLKGESEQALFLRLLDDDTYLRNSYYHDTVATIRSVLDERQLFIGFYEDLFNDAEITRLCDFLGLRFLPGAYDVRVNAAAKPATIAPEMASLAREKFAPVYDFCQAEFGARLPASWRV</sequence>
<protein>
    <recommendedName>
        <fullName evidence="4">Sulfotransferase</fullName>
    </recommendedName>
</protein>
<accession>A7HSR9</accession>
<dbReference type="Pfam" id="PF13469">
    <property type="entry name" value="Sulfotransfer_3"/>
    <property type="match status" value="1"/>
</dbReference>
<evidence type="ECO:0000256" key="1">
    <source>
        <dbReference type="ARBA" id="ARBA00022679"/>
    </source>
</evidence>
<evidence type="ECO:0008006" key="4">
    <source>
        <dbReference type="Google" id="ProtNLM"/>
    </source>
</evidence>